<dbReference type="InterPro" id="IPR046357">
    <property type="entry name" value="PPIase_dom_sf"/>
</dbReference>
<evidence type="ECO:0000256" key="9">
    <source>
        <dbReference type="PROSITE-ProRule" id="PRU00277"/>
    </source>
</evidence>
<dbReference type="SUPFAM" id="SSF54534">
    <property type="entry name" value="FKBP-like"/>
    <property type="match status" value="1"/>
</dbReference>
<evidence type="ECO:0000256" key="10">
    <source>
        <dbReference type="RuleBase" id="RU003915"/>
    </source>
</evidence>
<comment type="function">
    <text evidence="8">Also involved in hydrogenase metallocenter assembly, probably by participating in the nickel insertion step. This function in hydrogenase biosynthesis requires chaperone activity and the presence of the metal-binding domain, but not PPIase activity.</text>
</comment>
<evidence type="ECO:0000256" key="1">
    <source>
        <dbReference type="ARBA" id="ARBA00000971"/>
    </source>
</evidence>
<dbReference type="GO" id="GO:0005737">
    <property type="term" value="C:cytoplasm"/>
    <property type="evidence" value="ECO:0007669"/>
    <property type="project" value="UniProtKB-SubCell"/>
</dbReference>
<dbReference type="Pfam" id="PF00254">
    <property type="entry name" value="FKBP_C"/>
    <property type="match status" value="1"/>
</dbReference>
<evidence type="ECO:0000256" key="3">
    <source>
        <dbReference type="ARBA" id="ARBA00006577"/>
    </source>
</evidence>
<evidence type="ECO:0000256" key="8">
    <source>
        <dbReference type="ARBA" id="ARBA00037071"/>
    </source>
</evidence>
<dbReference type="AlphaFoldDB" id="A0A7C3SJN1"/>
<feature type="domain" description="PPIase FKBP-type" evidence="11">
    <location>
        <begin position="7"/>
        <end position="92"/>
    </location>
</feature>
<keyword evidence="4" id="KW-0963">Cytoplasm</keyword>
<dbReference type="GO" id="GO:0003755">
    <property type="term" value="F:peptidyl-prolyl cis-trans isomerase activity"/>
    <property type="evidence" value="ECO:0007669"/>
    <property type="project" value="UniProtKB-UniRule"/>
</dbReference>
<evidence type="ECO:0000256" key="2">
    <source>
        <dbReference type="ARBA" id="ARBA00004496"/>
    </source>
</evidence>
<evidence type="ECO:0000259" key="11">
    <source>
        <dbReference type="PROSITE" id="PS50059"/>
    </source>
</evidence>
<evidence type="ECO:0000313" key="12">
    <source>
        <dbReference type="EMBL" id="HGB13898.1"/>
    </source>
</evidence>
<keyword evidence="5 9" id="KW-0697">Rotamase</keyword>
<evidence type="ECO:0000256" key="4">
    <source>
        <dbReference type="ARBA" id="ARBA00022490"/>
    </source>
</evidence>
<dbReference type="PANTHER" id="PTHR47861:SF3">
    <property type="entry name" value="FKBP-TYPE PEPTIDYL-PROLYL CIS-TRANS ISOMERASE SLYD"/>
    <property type="match status" value="1"/>
</dbReference>
<comment type="similarity">
    <text evidence="3 10">Belongs to the FKBP-type PPIase family.</text>
</comment>
<proteinExistence type="inferred from homology"/>
<dbReference type="EMBL" id="DTHB01000016">
    <property type="protein sequence ID" value="HGB13898.1"/>
    <property type="molecule type" value="Genomic_DNA"/>
</dbReference>
<dbReference type="EC" id="5.2.1.8" evidence="10"/>
<keyword evidence="7 9" id="KW-0413">Isomerase</keyword>
<organism evidence="12">
    <name type="scientific">Desulfobacca acetoxidans</name>
    <dbReference type="NCBI Taxonomy" id="60893"/>
    <lineage>
        <taxon>Bacteria</taxon>
        <taxon>Pseudomonadati</taxon>
        <taxon>Thermodesulfobacteriota</taxon>
        <taxon>Desulfobaccia</taxon>
        <taxon>Desulfobaccales</taxon>
        <taxon>Desulfobaccaceae</taxon>
        <taxon>Desulfobacca</taxon>
    </lineage>
</organism>
<gene>
    <name evidence="12" type="ORF">ENV62_01470</name>
</gene>
<reference evidence="12" key="1">
    <citation type="journal article" date="2020" name="mSystems">
        <title>Genome- and Community-Level Interaction Insights into Carbon Utilization and Element Cycling Functions of Hydrothermarchaeota in Hydrothermal Sediment.</title>
        <authorList>
            <person name="Zhou Z."/>
            <person name="Liu Y."/>
            <person name="Xu W."/>
            <person name="Pan J."/>
            <person name="Luo Z.H."/>
            <person name="Li M."/>
        </authorList>
    </citation>
    <scope>NUCLEOTIDE SEQUENCE [LARGE SCALE GENOMIC DNA]</scope>
    <source>
        <strain evidence="12">SpSt-776</strain>
    </source>
</reference>
<dbReference type="Gene3D" id="3.10.50.40">
    <property type="match status" value="1"/>
</dbReference>
<protein>
    <recommendedName>
        <fullName evidence="10">Peptidyl-prolyl cis-trans isomerase</fullName>
        <ecNumber evidence="10">5.2.1.8</ecNumber>
    </recommendedName>
</protein>
<name>A0A7C3SJN1_9BACT</name>
<evidence type="ECO:0000256" key="5">
    <source>
        <dbReference type="ARBA" id="ARBA00023110"/>
    </source>
</evidence>
<dbReference type="PANTHER" id="PTHR47861">
    <property type="entry name" value="FKBP-TYPE PEPTIDYL-PROLYL CIS-TRANS ISOMERASE SLYD"/>
    <property type="match status" value="1"/>
</dbReference>
<evidence type="ECO:0000256" key="7">
    <source>
        <dbReference type="ARBA" id="ARBA00023235"/>
    </source>
</evidence>
<keyword evidence="6" id="KW-0143">Chaperone</keyword>
<comment type="subcellular location">
    <subcellularLocation>
        <location evidence="2">Cytoplasm</location>
    </subcellularLocation>
</comment>
<dbReference type="GO" id="GO:0042026">
    <property type="term" value="P:protein refolding"/>
    <property type="evidence" value="ECO:0007669"/>
    <property type="project" value="UniProtKB-ARBA"/>
</dbReference>
<sequence length="168" mass="19137">MSVITQDKFVRLAYRLRLKSGKYLRGSAQEPEELTFVAGCGELLPGLERRLWGALLGENLEFVVPAAEAFGFYDPENIQVWSRKVFPPDMELKPGQKVLPSVLPFPPEYPLTIKEVRGDQVILDLNHPLADEDLYYQVQVLEVRDATEEELAPLKQCQACRQEMEEMG</sequence>
<accession>A0A7C3SJN1</accession>
<comment type="caution">
    <text evidence="12">The sequence shown here is derived from an EMBL/GenBank/DDBJ whole genome shotgun (WGS) entry which is preliminary data.</text>
</comment>
<evidence type="ECO:0000256" key="6">
    <source>
        <dbReference type="ARBA" id="ARBA00023186"/>
    </source>
</evidence>
<dbReference type="PROSITE" id="PS50059">
    <property type="entry name" value="FKBP_PPIASE"/>
    <property type="match status" value="1"/>
</dbReference>
<dbReference type="InterPro" id="IPR001179">
    <property type="entry name" value="PPIase_FKBP_dom"/>
</dbReference>
<comment type="catalytic activity">
    <reaction evidence="1 9 10">
        <text>[protein]-peptidylproline (omega=180) = [protein]-peptidylproline (omega=0)</text>
        <dbReference type="Rhea" id="RHEA:16237"/>
        <dbReference type="Rhea" id="RHEA-COMP:10747"/>
        <dbReference type="Rhea" id="RHEA-COMP:10748"/>
        <dbReference type="ChEBI" id="CHEBI:83833"/>
        <dbReference type="ChEBI" id="CHEBI:83834"/>
        <dbReference type="EC" id="5.2.1.8"/>
    </reaction>
</comment>